<dbReference type="Proteomes" id="UP000006228">
    <property type="component" value="Unassembled WGS sequence"/>
</dbReference>
<feature type="signal peptide" evidence="1">
    <location>
        <begin position="1"/>
        <end position="22"/>
    </location>
</feature>
<evidence type="ECO:0000313" key="2">
    <source>
        <dbReference type="EMBL" id="EGA70433.1"/>
    </source>
</evidence>
<dbReference type="EMBL" id="AEVT01000058">
    <property type="protein sequence ID" value="EGA70433.1"/>
    <property type="molecule type" value="Genomic_DNA"/>
</dbReference>
<gene>
    <name evidence="2" type="ORF">VISI1226_00170</name>
</gene>
<dbReference type="eggNOG" id="COG2984">
    <property type="taxonomic scope" value="Bacteria"/>
</dbReference>
<evidence type="ECO:0008006" key="4">
    <source>
        <dbReference type="Google" id="ProtNLM"/>
    </source>
</evidence>
<reference evidence="2 3" key="1">
    <citation type="journal article" date="2012" name="Int. J. Syst. Evol. Microbiol.">
        <title>Vibrio caribbeanicus sp. nov., isolated from the marine sponge Scleritoderma cyanea.</title>
        <authorList>
            <person name="Hoffmann M."/>
            <person name="Monday S.R."/>
            <person name="Allard M.W."/>
            <person name="Strain E.A."/>
            <person name="Whittaker P."/>
            <person name="Naum M."/>
            <person name="McCarthy P.J."/>
            <person name="Lopez J.V."/>
            <person name="Fischer M."/>
            <person name="Brown E.W."/>
        </authorList>
    </citation>
    <scope>NUCLEOTIDE SEQUENCE [LARGE SCALE GENOMIC DNA]</scope>
    <source>
        <strain evidence="3">DSMZ 21326</strain>
    </source>
</reference>
<dbReference type="CDD" id="cd06325">
    <property type="entry name" value="PBP1_ABC_unchar_transporter"/>
    <property type="match status" value="1"/>
</dbReference>
<protein>
    <recommendedName>
        <fullName evidence="4">ABC transporter substrate-binding protein</fullName>
    </recommendedName>
</protein>
<evidence type="ECO:0000256" key="1">
    <source>
        <dbReference type="SAM" id="SignalP"/>
    </source>
</evidence>
<accession>E8M5Y3</accession>
<dbReference type="Gene3D" id="3.40.50.2300">
    <property type="match status" value="2"/>
</dbReference>
<dbReference type="OrthoDB" id="9776955at2"/>
<evidence type="ECO:0000313" key="3">
    <source>
        <dbReference type="Proteomes" id="UP000006228"/>
    </source>
</evidence>
<dbReference type="AlphaFoldDB" id="E8M5Y3"/>
<dbReference type="InterPro" id="IPR007487">
    <property type="entry name" value="ABC_transpt-TYRBP-like"/>
</dbReference>
<dbReference type="RefSeq" id="WP_008076331.1">
    <property type="nucleotide sequence ID" value="NZ_AEVT01000058.1"/>
</dbReference>
<sequence length="334" mass="37314">MRYIWIIITLLASLWAAAPLHASDSKQVVMLLWRGVTDAEQGFMDYLSAKANVNFVVLDADRDKNQLANHIDTLDEYEPDLIYSFGTTATLALLGTEQEPSEFRIRAKTPVVFSIVTDPVGSKIVSDLEETQRNFTGVSHIVPHQVQFNAIKELPNIRTMGVMFNPLENNAVITARKIQLLSAKFGMDVYLYPFRTKSGKPDMSSLPKVIDTMLEDGVQLAYLPPDSYIISQGKSIVEPLHENGIATFSATESPIRQHDALFGIVSRYYNVGEFAGHKAEQILNNNKSAQEVPIEPLSQYSYIVNVKAARTLDYYPPVSILKISELIGGNEWTE</sequence>
<keyword evidence="1" id="KW-0732">Signal</keyword>
<dbReference type="PANTHER" id="PTHR35271:SF1">
    <property type="entry name" value="ABC TRANSPORTER, SUBSTRATE-BINDING LIPOPROTEIN"/>
    <property type="match status" value="1"/>
</dbReference>
<proteinExistence type="predicted"/>
<comment type="caution">
    <text evidence="2">The sequence shown here is derived from an EMBL/GenBank/DDBJ whole genome shotgun (WGS) entry which is preliminary data.</text>
</comment>
<dbReference type="GeneID" id="95569012"/>
<organism evidence="2 3">
    <name type="scientific">Vibrio sinaloensis DSM 21326</name>
    <dbReference type="NCBI Taxonomy" id="945550"/>
    <lineage>
        <taxon>Bacteria</taxon>
        <taxon>Pseudomonadati</taxon>
        <taxon>Pseudomonadota</taxon>
        <taxon>Gammaproteobacteria</taxon>
        <taxon>Vibrionales</taxon>
        <taxon>Vibrionaceae</taxon>
        <taxon>Vibrio</taxon>
        <taxon>Vibrio oreintalis group</taxon>
    </lineage>
</organism>
<feature type="chain" id="PRO_5003227925" description="ABC transporter substrate-binding protein" evidence="1">
    <location>
        <begin position="23"/>
        <end position="334"/>
    </location>
</feature>
<name>E8M5Y3_PHOS4</name>
<dbReference type="PANTHER" id="PTHR35271">
    <property type="entry name" value="ABC TRANSPORTER, SUBSTRATE-BINDING LIPOPROTEIN-RELATED"/>
    <property type="match status" value="1"/>
</dbReference>
<dbReference type="Pfam" id="PF04392">
    <property type="entry name" value="ABC_sub_bind"/>
    <property type="match status" value="1"/>
</dbReference>